<dbReference type="EMBL" id="BJYU01000110">
    <property type="protein sequence ID" value="GEO17552.1"/>
    <property type="molecule type" value="Genomic_DNA"/>
</dbReference>
<dbReference type="AlphaFoldDB" id="A0A512C013"/>
<protein>
    <recommendedName>
        <fullName evidence="3">DUF2383 domain-containing protein</fullName>
    </recommendedName>
</protein>
<evidence type="ECO:0000313" key="2">
    <source>
        <dbReference type="Proteomes" id="UP000321085"/>
    </source>
</evidence>
<organism evidence="1 2">
    <name type="scientific">Microvirga aerophila</name>
    <dbReference type="NCBI Taxonomy" id="670291"/>
    <lineage>
        <taxon>Bacteria</taxon>
        <taxon>Pseudomonadati</taxon>
        <taxon>Pseudomonadota</taxon>
        <taxon>Alphaproteobacteria</taxon>
        <taxon>Hyphomicrobiales</taxon>
        <taxon>Methylobacteriaceae</taxon>
        <taxon>Microvirga</taxon>
    </lineage>
</organism>
<reference evidence="1 2" key="1">
    <citation type="submission" date="2019-07" db="EMBL/GenBank/DDBJ databases">
        <title>Whole genome shotgun sequence of Microvirga aerophila NBRC 106136.</title>
        <authorList>
            <person name="Hosoyama A."/>
            <person name="Uohara A."/>
            <person name="Ohji S."/>
            <person name="Ichikawa N."/>
        </authorList>
    </citation>
    <scope>NUCLEOTIDE SEQUENCE [LARGE SCALE GENOMIC DNA]</scope>
    <source>
        <strain evidence="1 2">NBRC 106136</strain>
    </source>
</reference>
<keyword evidence="2" id="KW-1185">Reference proteome</keyword>
<evidence type="ECO:0008006" key="3">
    <source>
        <dbReference type="Google" id="ProtNLM"/>
    </source>
</evidence>
<proteinExistence type="predicted"/>
<comment type="caution">
    <text evidence="1">The sequence shown here is derived from an EMBL/GenBank/DDBJ whole genome shotgun (WGS) entry which is preliminary data.</text>
</comment>
<gene>
    <name evidence="1" type="ORF">MAE02_52480</name>
</gene>
<sequence length="90" mass="10364">MNICHPVRSVSDQVYSPDILSLLQSLLADLADINFAYEKSLEAIRRSPADDKLKGEMIDKLRQRHRERQAPYIRDLTALQDRIWAGRAIS</sequence>
<accession>A0A512C013</accession>
<dbReference type="Proteomes" id="UP000321085">
    <property type="component" value="Unassembled WGS sequence"/>
</dbReference>
<name>A0A512C013_9HYPH</name>
<evidence type="ECO:0000313" key="1">
    <source>
        <dbReference type="EMBL" id="GEO17552.1"/>
    </source>
</evidence>